<evidence type="ECO:0000313" key="2">
    <source>
        <dbReference type="Proteomes" id="UP000649075"/>
    </source>
</evidence>
<dbReference type="Proteomes" id="UP000649075">
    <property type="component" value="Unassembled WGS sequence"/>
</dbReference>
<keyword evidence="2" id="KW-1185">Reference proteome</keyword>
<organism evidence="1 2">
    <name type="scientific">Holdemanella hominis</name>
    <dbReference type="NCBI Taxonomy" id="2764327"/>
    <lineage>
        <taxon>Bacteria</taxon>
        <taxon>Bacillati</taxon>
        <taxon>Bacillota</taxon>
        <taxon>Erysipelotrichia</taxon>
        <taxon>Erysipelotrichales</taxon>
        <taxon>Erysipelotrichaceae</taxon>
        <taxon>Holdemanella</taxon>
    </lineage>
</organism>
<dbReference type="SUPFAM" id="SSF160945">
    <property type="entry name" value="PH0156-like"/>
    <property type="match status" value="1"/>
</dbReference>
<sequence>MKSVILCEGLTDCLFIQYYLKTVHHWQDGNSRANIKFMRWNRILKKNENNVMIGHDGSCSRLIPMLENVLKSNWMGSIEEAYRKIVIVTDRDDDHTETYFLNEMNRIISEQHGKIVDTIVNNEWCKV</sequence>
<accession>A0ABR7KKP6</accession>
<dbReference type="EMBL" id="JACRWH010000080">
    <property type="protein sequence ID" value="MBC6013310.1"/>
    <property type="molecule type" value="Genomic_DNA"/>
</dbReference>
<gene>
    <name evidence="1" type="ORF">H8911_11525</name>
</gene>
<evidence type="ECO:0000313" key="1">
    <source>
        <dbReference type="EMBL" id="MBC6013310.1"/>
    </source>
</evidence>
<dbReference type="RefSeq" id="WP_186999755.1">
    <property type="nucleotide sequence ID" value="NZ_JACRWH010000080.1"/>
</dbReference>
<name>A0ABR7KKP6_9FIRM</name>
<protein>
    <submittedName>
        <fullName evidence="1">DUF3226 domain-containing protein</fullName>
    </submittedName>
</protein>
<comment type="caution">
    <text evidence="1">The sequence shown here is derived from an EMBL/GenBank/DDBJ whole genome shotgun (WGS) entry which is preliminary data.</text>
</comment>
<dbReference type="Gene3D" id="3.40.50.10620">
    <property type="entry name" value="PH0156-like domains"/>
    <property type="match status" value="1"/>
</dbReference>
<reference evidence="1 2" key="1">
    <citation type="submission" date="2020-08" db="EMBL/GenBank/DDBJ databases">
        <authorList>
            <person name="Liu C."/>
            <person name="Sun Q."/>
        </authorList>
    </citation>
    <scope>NUCLEOTIDE SEQUENCE [LARGE SCALE GENOMIC DNA]</scope>
    <source>
        <strain evidence="1 2">L34</strain>
    </source>
</reference>
<proteinExistence type="predicted"/>